<dbReference type="Pfam" id="PF17920">
    <property type="entry name" value="TetR_C_16"/>
    <property type="match status" value="1"/>
</dbReference>
<dbReference type="Pfam" id="PF00440">
    <property type="entry name" value="TetR_N"/>
    <property type="match status" value="1"/>
</dbReference>
<keyword evidence="1 2" id="KW-0238">DNA-binding</keyword>
<dbReference type="RefSeq" id="WP_380568002.1">
    <property type="nucleotide sequence ID" value="NZ_JBEUKS010000014.1"/>
</dbReference>
<comment type="caution">
    <text evidence="5">The sequence shown here is derived from an EMBL/GenBank/DDBJ whole genome shotgun (WGS) entry which is preliminary data.</text>
</comment>
<dbReference type="InterPro" id="IPR050109">
    <property type="entry name" value="HTH-type_TetR-like_transc_reg"/>
</dbReference>
<reference evidence="5 6" key="1">
    <citation type="submission" date="2024-06" db="EMBL/GenBank/DDBJ databases">
        <authorList>
            <person name="Lee S.D."/>
        </authorList>
    </citation>
    <scope>NUCLEOTIDE SEQUENCE [LARGE SCALE GENOMIC DNA]</scope>
    <source>
        <strain evidence="5 6">N1-10</strain>
    </source>
</reference>
<evidence type="ECO:0000259" key="4">
    <source>
        <dbReference type="PROSITE" id="PS50977"/>
    </source>
</evidence>
<feature type="region of interest" description="Disordered" evidence="3">
    <location>
        <begin position="1"/>
        <end position="28"/>
    </location>
</feature>
<dbReference type="Proteomes" id="UP001592581">
    <property type="component" value="Unassembled WGS sequence"/>
</dbReference>
<dbReference type="Gene3D" id="1.10.10.60">
    <property type="entry name" value="Homeodomain-like"/>
    <property type="match status" value="1"/>
</dbReference>
<dbReference type="PANTHER" id="PTHR30055">
    <property type="entry name" value="HTH-TYPE TRANSCRIPTIONAL REGULATOR RUTR"/>
    <property type="match status" value="1"/>
</dbReference>
<keyword evidence="6" id="KW-1185">Reference proteome</keyword>
<dbReference type="InterPro" id="IPR009057">
    <property type="entry name" value="Homeodomain-like_sf"/>
</dbReference>
<organism evidence="5 6">
    <name type="scientific">Streptacidiphilus jeojiensis</name>
    <dbReference type="NCBI Taxonomy" id="3229225"/>
    <lineage>
        <taxon>Bacteria</taxon>
        <taxon>Bacillati</taxon>
        <taxon>Actinomycetota</taxon>
        <taxon>Actinomycetes</taxon>
        <taxon>Kitasatosporales</taxon>
        <taxon>Streptomycetaceae</taxon>
        <taxon>Streptacidiphilus</taxon>
    </lineage>
</organism>
<proteinExistence type="predicted"/>
<name>A0ABV6XX97_9ACTN</name>
<dbReference type="PROSITE" id="PS50977">
    <property type="entry name" value="HTH_TETR_2"/>
    <property type="match status" value="1"/>
</dbReference>
<evidence type="ECO:0000256" key="1">
    <source>
        <dbReference type="ARBA" id="ARBA00023125"/>
    </source>
</evidence>
<dbReference type="InterPro" id="IPR001647">
    <property type="entry name" value="HTH_TetR"/>
</dbReference>
<dbReference type="PANTHER" id="PTHR30055:SF235">
    <property type="entry name" value="TRANSCRIPTIONAL REGULATORY PROTEIN"/>
    <property type="match status" value="1"/>
</dbReference>
<evidence type="ECO:0000256" key="2">
    <source>
        <dbReference type="PROSITE-ProRule" id="PRU00335"/>
    </source>
</evidence>
<dbReference type="PRINTS" id="PR00455">
    <property type="entry name" value="HTHTETR"/>
</dbReference>
<protein>
    <submittedName>
        <fullName evidence="5">TetR family transcriptional regulator</fullName>
    </submittedName>
</protein>
<feature type="domain" description="HTH tetR-type" evidence="4">
    <location>
        <begin position="27"/>
        <end position="87"/>
    </location>
</feature>
<feature type="DNA-binding region" description="H-T-H motif" evidence="2">
    <location>
        <begin position="50"/>
        <end position="69"/>
    </location>
</feature>
<dbReference type="EMBL" id="JBEUKS010000014">
    <property type="protein sequence ID" value="MFC1442906.1"/>
    <property type="molecule type" value="Genomic_DNA"/>
</dbReference>
<evidence type="ECO:0000256" key="3">
    <source>
        <dbReference type="SAM" id="MobiDB-lite"/>
    </source>
</evidence>
<accession>A0ABV6XX97</accession>
<dbReference type="InterPro" id="IPR036271">
    <property type="entry name" value="Tet_transcr_reg_TetR-rel_C_sf"/>
</dbReference>
<dbReference type="SUPFAM" id="SSF48498">
    <property type="entry name" value="Tetracyclin repressor-like, C-terminal domain"/>
    <property type="match status" value="1"/>
</dbReference>
<dbReference type="Gene3D" id="1.10.357.10">
    <property type="entry name" value="Tetracycline Repressor, domain 2"/>
    <property type="match status" value="1"/>
</dbReference>
<gene>
    <name evidence="5" type="ORF">ABUW04_32125</name>
</gene>
<dbReference type="SUPFAM" id="SSF46689">
    <property type="entry name" value="Homeodomain-like"/>
    <property type="match status" value="1"/>
</dbReference>
<evidence type="ECO:0000313" key="6">
    <source>
        <dbReference type="Proteomes" id="UP001592581"/>
    </source>
</evidence>
<dbReference type="InterPro" id="IPR041678">
    <property type="entry name" value="TetR_C_16"/>
</dbReference>
<evidence type="ECO:0000313" key="5">
    <source>
        <dbReference type="EMBL" id="MFC1442906.1"/>
    </source>
</evidence>
<sequence>MNESTHPAPPSQPRRVGRPAGSRTGHSPAREQILKAARRQFAQGSYSATTVRAIAAEAGVNPALVIHHFGSKRDLFVATLHVPANLHQQIADLIRTDAADMGHRLARLYLGLWQDPVTRAPIAAMVRSVISDTEATEAFGQFMTAALVGPVVAAMGRDQPQLRISLVASQLIGMAIGRHILGITPLAKAEVDHLVACIAPVLQHYLTDPLPTPPR</sequence>